<evidence type="ECO:0000256" key="5">
    <source>
        <dbReference type="ARBA" id="ARBA00035007"/>
    </source>
</evidence>
<evidence type="ECO:0000256" key="1">
    <source>
        <dbReference type="ARBA" id="ARBA00010897"/>
    </source>
</evidence>
<keyword evidence="3" id="KW-0328">Glycosyltransferase</keyword>
<evidence type="ECO:0000256" key="8">
    <source>
        <dbReference type="ARBA" id="ARBA00047835"/>
    </source>
</evidence>
<protein>
    <recommendedName>
        <fullName evidence="7">Nicotinamide phosphoribosyltransferase</fullName>
        <ecNumber evidence="6">2.4.2.12</ecNumber>
    </recommendedName>
</protein>
<dbReference type="NCBIfam" id="NF006629">
    <property type="entry name" value="PRK09198.1"/>
    <property type="match status" value="1"/>
</dbReference>
<comment type="pathway">
    <text evidence="5">Cofactor biosynthesis; NAD(+) biosynthesis; nicotinamide D-ribonucleotide from 5-phospho-alpha-D-ribose 1-diphosphate and nicotinamide: step 1/1.</text>
</comment>
<dbReference type="Proteomes" id="UP001381693">
    <property type="component" value="Unassembled WGS sequence"/>
</dbReference>
<evidence type="ECO:0000256" key="7">
    <source>
        <dbReference type="ARBA" id="ARBA00035036"/>
    </source>
</evidence>
<keyword evidence="4" id="KW-0808">Transferase</keyword>
<dbReference type="EMBL" id="JAXCGZ010011356">
    <property type="protein sequence ID" value="KAK7075156.1"/>
    <property type="molecule type" value="Genomic_DNA"/>
</dbReference>
<gene>
    <name evidence="11" type="ORF">SK128_024616</name>
</gene>
<dbReference type="Pfam" id="PF04095">
    <property type="entry name" value="NAPRTase"/>
    <property type="match status" value="1"/>
</dbReference>
<dbReference type="PANTHER" id="PTHR43816">
    <property type="entry name" value="NICOTINAMIDE PHOSPHORIBOSYLTRANSFERASE"/>
    <property type="match status" value="1"/>
</dbReference>
<dbReference type="InterPro" id="IPR041529">
    <property type="entry name" value="DUF5598"/>
</dbReference>
<feature type="domain" description="Nicotinate/nicotinamide phosphoribosyltransferase" evidence="9">
    <location>
        <begin position="177"/>
        <end position="433"/>
    </location>
</feature>
<dbReference type="EC" id="2.4.2.12" evidence="6"/>
<dbReference type="InterPro" id="IPR041525">
    <property type="entry name" value="N/Namide_PRibTrfase"/>
</dbReference>
<dbReference type="GO" id="GO:0047280">
    <property type="term" value="F:nicotinamide phosphoribosyltransferase activity"/>
    <property type="evidence" value="ECO:0007669"/>
    <property type="project" value="UniProtKB-EC"/>
</dbReference>
<evidence type="ECO:0000259" key="10">
    <source>
        <dbReference type="Pfam" id="PF18127"/>
    </source>
</evidence>
<evidence type="ECO:0000256" key="6">
    <source>
        <dbReference type="ARBA" id="ARBA00035024"/>
    </source>
</evidence>
<comment type="catalytic activity">
    <reaction evidence="8">
        <text>beta-nicotinamide D-ribonucleotide + diphosphate = 5-phospho-alpha-D-ribose 1-diphosphate + nicotinamide + H(+)</text>
        <dbReference type="Rhea" id="RHEA:16149"/>
        <dbReference type="ChEBI" id="CHEBI:14649"/>
        <dbReference type="ChEBI" id="CHEBI:15378"/>
        <dbReference type="ChEBI" id="CHEBI:17154"/>
        <dbReference type="ChEBI" id="CHEBI:33019"/>
        <dbReference type="ChEBI" id="CHEBI:58017"/>
        <dbReference type="EC" id="2.4.2.12"/>
    </reaction>
    <physiologicalReaction direction="right-to-left" evidence="8">
        <dbReference type="Rhea" id="RHEA:16151"/>
    </physiologicalReaction>
</comment>
<keyword evidence="2" id="KW-0662">Pyridine nucleotide biosynthesis</keyword>
<dbReference type="AlphaFoldDB" id="A0AAN9A003"/>
<dbReference type="PIRSF" id="PIRSF005943">
    <property type="entry name" value="NMPRT"/>
    <property type="match status" value="1"/>
</dbReference>
<evidence type="ECO:0000256" key="3">
    <source>
        <dbReference type="ARBA" id="ARBA00022676"/>
    </source>
</evidence>
<sequence>MDSGLINNIILLADCYKVSHWRQYPPGTTHIYSYFESRGGKFPYTVFFGLQYILKRWLCGQVVTKEVIKEAKEIFDQVLMTDQIFNEEGWNYILEKHGGRLPVRIKAVAEGSVVPVKNVLFTVENTDPAVPWLTSYLETILVQVWYPMTVATISRIQKQILHHYYQLTTDDHTLLPFGLHDCGYRGVSSVESAAIGGAAHMINFKASDTVAGTVLLRKYYHVEGVANLSGAFSEHSTVTTWGREKESEAHRNMLKTFFGARLGCVVDSYNIWQCCEDIIGSELKDLIIENGKKGGIICVRPDSGDPTEVTLRCLEILKKSFGANTNPKGYKELPEFVKLVQADGMNYKSLASVMKSIEEKGWSASNVFFGSGASLIQRLDRDTQKCAYKCSSAVVDGIETDVYKQPVTDPGKTSKRGRLALHCVEGIYSTVSASQSGPDQDMLVTVFENGELLKDYTFEEICQKAELSQNDIDILKFLAEDA</sequence>
<reference evidence="11 12" key="1">
    <citation type="submission" date="2023-11" db="EMBL/GenBank/DDBJ databases">
        <title>Halocaridina rubra genome assembly.</title>
        <authorList>
            <person name="Smith C."/>
        </authorList>
    </citation>
    <scope>NUCLEOTIDE SEQUENCE [LARGE SCALE GENOMIC DNA]</scope>
    <source>
        <strain evidence="11">EP-1</strain>
        <tissue evidence="11">Whole</tissue>
    </source>
</reference>
<keyword evidence="12" id="KW-1185">Reference proteome</keyword>
<dbReference type="Gene3D" id="3.20.20.70">
    <property type="entry name" value="Aldolase class I"/>
    <property type="match status" value="1"/>
</dbReference>
<organism evidence="11 12">
    <name type="scientific">Halocaridina rubra</name>
    <name type="common">Hawaiian red shrimp</name>
    <dbReference type="NCBI Taxonomy" id="373956"/>
    <lineage>
        <taxon>Eukaryota</taxon>
        <taxon>Metazoa</taxon>
        <taxon>Ecdysozoa</taxon>
        <taxon>Arthropoda</taxon>
        <taxon>Crustacea</taxon>
        <taxon>Multicrustacea</taxon>
        <taxon>Malacostraca</taxon>
        <taxon>Eumalacostraca</taxon>
        <taxon>Eucarida</taxon>
        <taxon>Decapoda</taxon>
        <taxon>Pleocyemata</taxon>
        <taxon>Caridea</taxon>
        <taxon>Atyoidea</taxon>
        <taxon>Atyidae</taxon>
        <taxon>Halocaridina</taxon>
    </lineage>
</organism>
<evidence type="ECO:0000313" key="11">
    <source>
        <dbReference type="EMBL" id="KAK7075156.1"/>
    </source>
</evidence>
<dbReference type="GO" id="GO:0009435">
    <property type="term" value="P:NAD+ biosynthetic process"/>
    <property type="evidence" value="ECO:0007669"/>
    <property type="project" value="InterPro"/>
</dbReference>
<dbReference type="Pfam" id="PF18127">
    <property type="entry name" value="NAMPT_N"/>
    <property type="match status" value="1"/>
</dbReference>
<accession>A0AAN9A003</accession>
<evidence type="ECO:0000259" key="9">
    <source>
        <dbReference type="Pfam" id="PF04095"/>
    </source>
</evidence>
<dbReference type="InterPro" id="IPR016471">
    <property type="entry name" value="Nicotinamide_PRibTrfase"/>
</dbReference>
<dbReference type="InterPro" id="IPR036068">
    <property type="entry name" value="Nicotinate_pribotase-like_C"/>
</dbReference>
<feature type="domain" description="Nicotinamide phosphoribosyltransferase N-terminal" evidence="10">
    <location>
        <begin position="8"/>
        <end position="105"/>
    </location>
</feature>
<comment type="caution">
    <text evidence="11">The sequence shown here is derived from an EMBL/GenBank/DDBJ whole genome shotgun (WGS) entry which is preliminary data.</text>
</comment>
<proteinExistence type="inferred from homology"/>
<evidence type="ECO:0000313" key="12">
    <source>
        <dbReference type="Proteomes" id="UP001381693"/>
    </source>
</evidence>
<name>A0AAN9A003_HALRR</name>
<dbReference type="PANTHER" id="PTHR43816:SF1">
    <property type="entry name" value="NICOTINAMIDE PHOSPHORIBOSYLTRANSFERASE"/>
    <property type="match status" value="1"/>
</dbReference>
<comment type="similarity">
    <text evidence="1">Belongs to the NAPRTase family.</text>
</comment>
<evidence type="ECO:0000256" key="2">
    <source>
        <dbReference type="ARBA" id="ARBA00022642"/>
    </source>
</evidence>
<dbReference type="SUPFAM" id="SSF51690">
    <property type="entry name" value="Nicotinate/Quinolinate PRTase C-terminal domain-like"/>
    <property type="match status" value="1"/>
</dbReference>
<dbReference type="InterPro" id="IPR013785">
    <property type="entry name" value="Aldolase_TIM"/>
</dbReference>
<evidence type="ECO:0000256" key="4">
    <source>
        <dbReference type="ARBA" id="ARBA00022679"/>
    </source>
</evidence>